<dbReference type="InterPro" id="IPR016032">
    <property type="entry name" value="Sig_transdc_resp-reg_C-effctor"/>
</dbReference>
<proteinExistence type="predicted"/>
<dbReference type="CDD" id="cd06170">
    <property type="entry name" value="LuxR_C_like"/>
    <property type="match status" value="1"/>
</dbReference>
<keyword evidence="7" id="KW-1185">Reference proteome</keyword>
<keyword evidence="1" id="KW-0597">Phosphoprotein</keyword>
<evidence type="ECO:0000313" key="7">
    <source>
        <dbReference type="Proteomes" id="UP000023703"/>
    </source>
</evidence>
<accession>X5DVI4</accession>
<dbReference type="EMBL" id="CP006842">
    <property type="protein sequence ID" value="AHW65299.1"/>
    <property type="molecule type" value="Genomic_DNA"/>
</dbReference>
<dbReference type="Pfam" id="PF00196">
    <property type="entry name" value="GerE"/>
    <property type="match status" value="1"/>
</dbReference>
<dbReference type="InterPro" id="IPR001789">
    <property type="entry name" value="Sig_transdc_resp-reg_receiver"/>
</dbReference>
<dbReference type="CDD" id="cd17535">
    <property type="entry name" value="REC_NarL-like"/>
    <property type="match status" value="1"/>
</dbReference>
<evidence type="ECO:0000313" key="6">
    <source>
        <dbReference type="EMBL" id="AHW65299.1"/>
    </source>
</evidence>
<dbReference type="KEGG" id="cgy:CGLY_14305"/>
<dbReference type="RefSeq" id="WP_038550306.1">
    <property type="nucleotide sequence ID" value="NZ_CP006842.1"/>
</dbReference>
<dbReference type="Proteomes" id="UP000023703">
    <property type="component" value="Chromosome"/>
</dbReference>
<dbReference type="PANTHER" id="PTHR43214:SF24">
    <property type="entry name" value="TRANSCRIPTIONAL REGULATORY PROTEIN NARL-RELATED"/>
    <property type="match status" value="1"/>
</dbReference>
<evidence type="ECO:0000256" key="3">
    <source>
        <dbReference type="ARBA" id="ARBA00023125"/>
    </source>
</evidence>
<dbReference type="GO" id="GO:0003677">
    <property type="term" value="F:DNA binding"/>
    <property type="evidence" value="ECO:0007669"/>
    <property type="project" value="UniProtKB-KW"/>
</dbReference>
<dbReference type="GO" id="GO:0006355">
    <property type="term" value="P:regulation of DNA-templated transcription"/>
    <property type="evidence" value="ECO:0007669"/>
    <property type="project" value="InterPro"/>
</dbReference>
<organism evidence="6 7">
    <name type="scientific">Corynebacterium glyciniphilum AJ 3170</name>
    <dbReference type="NCBI Taxonomy" id="1404245"/>
    <lineage>
        <taxon>Bacteria</taxon>
        <taxon>Bacillati</taxon>
        <taxon>Actinomycetota</taxon>
        <taxon>Actinomycetes</taxon>
        <taxon>Mycobacteriales</taxon>
        <taxon>Corynebacteriaceae</taxon>
        <taxon>Corynebacterium</taxon>
    </lineage>
</organism>
<dbReference type="PRINTS" id="PR00038">
    <property type="entry name" value="HTHLUXR"/>
</dbReference>
<protein>
    <submittedName>
        <fullName evidence="6">Two-component system, response regulator</fullName>
    </submittedName>
</protein>
<dbReference type="InterPro" id="IPR011006">
    <property type="entry name" value="CheY-like_superfamily"/>
</dbReference>
<keyword evidence="4" id="KW-0804">Transcription</keyword>
<dbReference type="SMART" id="SM00421">
    <property type="entry name" value="HTH_LUXR"/>
    <property type="match status" value="1"/>
</dbReference>
<dbReference type="SMART" id="SM00448">
    <property type="entry name" value="REC"/>
    <property type="match status" value="1"/>
</dbReference>
<dbReference type="Pfam" id="PF00072">
    <property type="entry name" value="Response_reg"/>
    <property type="match status" value="1"/>
</dbReference>
<dbReference type="InterPro" id="IPR039420">
    <property type="entry name" value="WalR-like"/>
</dbReference>
<dbReference type="InterPro" id="IPR058245">
    <property type="entry name" value="NreC/VraR/RcsB-like_REC"/>
</dbReference>
<dbReference type="SUPFAM" id="SSF46894">
    <property type="entry name" value="C-terminal effector domain of the bipartite response regulators"/>
    <property type="match status" value="1"/>
</dbReference>
<gene>
    <name evidence="6" type="ORF">CGLY_14305</name>
</gene>
<dbReference type="Gene3D" id="3.40.50.2300">
    <property type="match status" value="1"/>
</dbReference>
<name>X5DVI4_9CORY</name>
<evidence type="ECO:0000256" key="2">
    <source>
        <dbReference type="ARBA" id="ARBA00023015"/>
    </source>
</evidence>
<evidence type="ECO:0000259" key="5">
    <source>
        <dbReference type="PROSITE" id="PS00622"/>
    </source>
</evidence>
<dbReference type="eggNOG" id="COG2197">
    <property type="taxonomic scope" value="Bacteria"/>
</dbReference>
<feature type="domain" description="HTH luxR-type" evidence="5">
    <location>
        <begin position="174"/>
        <end position="201"/>
    </location>
</feature>
<keyword evidence="3" id="KW-0238">DNA-binding</keyword>
<dbReference type="GO" id="GO:0000160">
    <property type="term" value="P:phosphorelay signal transduction system"/>
    <property type="evidence" value="ECO:0007669"/>
    <property type="project" value="InterPro"/>
</dbReference>
<dbReference type="PROSITE" id="PS00622">
    <property type="entry name" value="HTH_LUXR_1"/>
    <property type="match status" value="1"/>
</dbReference>
<sequence length="226" mass="24534">MTIRVIVADDQQMVRDGFVTFLSSRPDIEVVGDAGDGASAVDLAEQLEPDVVVMDIRMPEMDGVEATRVITRARQASGETAIHVLIITTFDIDEYVYESLRAGAAGFLLKEASASELADAVRTVASGDAIIAPSITRRLIADFARLGCPRAPSVERIEALTVRETEVLTLIAHGLSNAEIATQMFVAEETVKTHVGRIFMKLDLRDRAQAIVFAYETGLVKARDVD</sequence>
<dbReference type="PANTHER" id="PTHR43214">
    <property type="entry name" value="TWO-COMPONENT RESPONSE REGULATOR"/>
    <property type="match status" value="1"/>
</dbReference>
<dbReference type="SUPFAM" id="SSF52172">
    <property type="entry name" value="CheY-like"/>
    <property type="match status" value="1"/>
</dbReference>
<dbReference type="STRING" id="1404245.CGLY_14305"/>
<evidence type="ECO:0000256" key="4">
    <source>
        <dbReference type="ARBA" id="ARBA00023163"/>
    </source>
</evidence>
<dbReference type="HOGENOM" id="CLU_000445_90_10_11"/>
<dbReference type="OrthoDB" id="9808843at2"/>
<keyword evidence="2" id="KW-0805">Transcription regulation</keyword>
<dbReference type="AlphaFoldDB" id="X5DVI4"/>
<reference evidence="6 7" key="1">
    <citation type="journal article" date="2015" name="Int. J. Syst. Evol. Microbiol.">
        <title>Revisiting Corynebacterium glyciniphilum (ex Kubota et al., 1972) sp. nov., nom. rev., isolated from putrefied banana.</title>
        <authorList>
            <person name="Al-Dilaimi A."/>
            <person name="Bednarz H."/>
            <person name="Lomker A."/>
            <person name="Niehaus K."/>
            <person name="Kalinowski J."/>
            <person name="Ruckert C."/>
        </authorList>
    </citation>
    <scope>NUCLEOTIDE SEQUENCE [LARGE SCALE GENOMIC DNA]</scope>
    <source>
        <strain evidence="6">AJ 3170</strain>
    </source>
</reference>
<evidence type="ECO:0000256" key="1">
    <source>
        <dbReference type="ARBA" id="ARBA00022553"/>
    </source>
</evidence>
<dbReference type="InterPro" id="IPR000792">
    <property type="entry name" value="Tscrpt_reg_LuxR_C"/>
</dbReference>